<comment type="subunit">
    <text evidence="12">Heterohexamer.</text>
</comment>
<dbReference type="Proteomes" id="UP000504638">
    <property type="component" value="Unplaced"/>
</dbReference>
<dbReference type="GO" id="GO:0045039">
    <property type="term" value="P:protein insertion into mitochondrial inner membrane"/>
    <property type="evidence" value="ECO:0007669"/>
    <property type="project" value="UniProtKB-ARBA"/>
</dbReference>
<keyword evidence="9 12" id="KW-0496">Mitochondrion</keyword>
<evidence type="ECO:0000313" key="15">
    <source>
        <dbReference type="Proteomes" id="UP000504638"/>
    </source>
</evidence>
<evidence type="ECO:0000256" key="6">
    <source>
        <dbReference type="ARBA" id="ARBA00022833"/>
    </source>
</evidence>
<keyword evidence="5 12" id="KW-0999">Mitochondrion inner membrane</keyword>
<dbReference type="PANTHER" id="PTHR11038:SF16">
    <property type="entry name" value="MITOCHONDRIAL IMPORT INNER MEMBRANE TRANSLOCASE SUBUNIT TIM10"/>
    <property type="match status" value="1"/>
</dbReference>
<keyword evidence="7 12" id="KW-0653">Protein transport</keyword>
<dbReference type="Gene3D" id="1.10.287.810">
    <property type="entry name" value="Mitochondrial import inner membrane translocase subunit tim13 like domains"/>
    <property type="match status" value="1"/>
</dbReference>
<evidence type="ECO:0000256" key="3">
    <source>
        <dbReference type="ARBA" id="ARBA00022448"/>
    </source>
</evidence>
<evidence type="ECO:0000313" key="14">
    <source>
        <dbReference type="EMBL" id="KAF1812383.1"/>
    </source>
</evidence>
<keyword evidence="5 12" id="KW-0472">Membrane</keyword>
<dbReference type="GO" id="GO:0005743">
    <property type="term" value="C:mitochondrial inner membrane"/>
    <property type="evidence" value="ECO:0007669"/>
    <property type="project" value="UniProtKB-SubCell"/>
</dbReference>
<dbReference type="OrthoDB" id="274922at2759"/>
<keyword evidence="15" id="KW-1185">Reference proteome</keyword>
<dbReference type="SUPFAM" id="SSF144122">
    <property type="entry name" value="Tim10-like"/>
    <property type="match status" value="1"/>
</dbReference>
<dbReference type="GO" id="GO:0015031">
    <property type="term" value="P:protein transport"/>
    <property type="evidence" value="ECO:0007669"/>
    <property type="project" value="UniProtKB-KW"/>
</dbReference>
<keyword evidence="4" id="KW-0479">Metal-binding</keyword>
<evidence type="ECO:0000256" key="5">
    <source>
        <dbReference type="ARBA" id="ARBA00022792"/>
    </source>
</evidence>
<dbReference type="EMBL" id="ML975158">
    <property type="protein sequence ID" value="KAF1812383.1"/>
    <property type="molecule type" value="Genomic_DNA"/>
</dbReference>
<name>A0A6G1G2W2_9PEZI</name>
<evidence type="ECO:0000256" key="2">
    <source>
        <dbReference type="ARBA" id="ARBA00006720"/>
    </source>
</evidence>
<reference evidence="16" key="2">
    <citation type="submission" date="2020-04" db="EMBL/GenBank/DDBJ databases">
        <authorList>
            <consortium name="NCBI Genome Project"/>
        </authorList>
    </citation>
    <scope>NUCLEOTIDE SEQUENCE</scope>
    <source>
        <strain evidence="16">CBS 781.70</strain>
    </source>
</reference>
<proteinExistence type="inferred from homology"/>
<dbReference type="PANTHER" id="PTHR11038">
    <property type="entry name" value="MITOCHONDRIAL IMPORT INNER MEMBRANE TRANSLOCASE SUBUNIT TIM10"/>
    <property type="match status" value="1"/>
</dbReference>
<evidence type="ECO:0000256" key="11">
    <source>
        <dbReference type="ARBA" id="ARBA00023186"/>
    </source>
</evidence>
<evidence type="ECO:0000256" key="12">
    <source>
        <dbReference type="RuleBase" id="RU367043"/>
    </source>
</evidence>
<evidence type="ECO:0000256" key="4">
    <source>
        <dbReference type="ARBA" id="ARBA00022723"/>
    </source>
</evidence>
<dbReference type="Pfam" id="PF02953">
    <property type="entry name" value="zf-Tim10_DDP"/>
    <property type="match status" value="1"/>
</dbReference>
<comment type="function">
    <text evidence="12">Mitochondrial intermembrane chaperone that participates in the import and insertion of some multi-pass transmembrane proteins into the mitochondrial inner membrane. Also required for the transfer of beta-barrel precursors from the TOM complex to the sorting and assembly machinery (SAM complex) of the outer membrane. Acts as a chaperone-like protein that protects the hydrophobic precursors from aggregation and guide them through the mitochondrial intermembrane space.</text>
</comment>
<comment type="domain">
    <text evidence="12">The twin CX3C motif contains 4 conserved Cys residues that form 2 disulfide bonds in the mitochondrial intermembrane space.</text>
</comment>
<organism evidence="14">
    <name type="scientific">Eremomyces bilateralis CBS 781.70</name>
    <dbReference type="NCBI Taxonomy" id="1392243"/>
    <lineage>
        <taxon>Eukaryota</taxon>
        <taxon>Fungi</taxon>
        <taxon>Dikarya</taxon>
        <taxon>Ascomycota</taxon>
        <taxon>Pezizomycotina</taxon>
        <taxon>Dothideomycetes</taxon>
        <taxon>Dothideomycetes incertae sedis</taxon>
        <taxon>Eremomycetales</taxon>
        <taxon>Eremomycetaceae</taxon>
        <taxon>Eremomyces</taxon>
    </lineage>
</organism>
<protein>
    <recommendedName>
        <fullName evidence="12">Mitochondrial import inner membrane translocase subunit</fullName>
    </recommendedName>
</protein>
<comment type="subcellular location">
    <subcellularLocation>
        <location evidence="1 12">Mitochondrion inner membrane</location>
        <topology evidence="1 12">Peripheral membrane protein</topology>
        <orientation evidence="1 12">Intermembrane side</orientation>
    </subcellularLocation>
</comment>
<keyword evidence="8 12" id="KW-0811">Translocation</keyword>
<feature type="domain" description="Tim10-like" evidence="13">
    <location>
        <begin position="18"/>
        <end position="81"/>
    </location>
</feature>
<evidence type="ECO:0000256" key="7">
    <source>
        <dbReference type="ARBA" id="ARBA00022927"/>
    </source>
</evidence>
<accession>A0A6G1G2W2</accession>
<evidence type="ECO:0000256" key="1">
    <source>
        <dbReference type="ARBA" id="ARBA00004137"/>
    </source>
</evidence>
<keyword evidence="11 12" id="KW-0143">Chaperone</keyword>
<dbReference type="InterPro" id="IPR004217">
    <property type="entry name" value="Tim10-like"/>
</dbReference>
<dbReference type="InterPro" id="IPR035427">
    <property type="entry name" value="Tim10-like_dom_sf"/>
</dbReference>
<evidence type="ECO:0000256" key="9">
    <source>
        <dbReference type="ARBA" id="ARBA00023128"/>
    </source>
</evidence>
<evidence type="ECO:0000313" key="16">
    <source>
        <dbReference type="RefSeq" id="XP_033534014.1"/>
    </source>
</evidence>
<dbReference type="GeneID" id="54420111"/>
<evidence type="ECO:0000256" key="8">
    <source>
        <dbReference type="ARBA" id="ARBA00023010"/>
    </source>
</evidence>
<dbReference type="GO" id="GO:0046872">
    <property type="term" value="F:metal ion binding"/>
    <property type="evidence" value="ECO:0007669"/>
    <property type="project" value="UniProtKB-KW"/>
</dbReference>
<dbReference type="RefSeq" id="XP_033534014.1">
    <property type="nucleotide sequence ID" value="XM_033679541.1"/>
</dbReference>
<keyword evidence="3 12" id="KW-0813">Transport</keyword>
<sequence>MSFLFGGGRPQPSSAEKIAQAEMEFEMVMDAFSRLNSSCTRKCLPTDYREGELNKAESVCLDRCAAKFVEVSLKVSEKFQQDAANARGGQAGSGGMFGM</sequence>
<comment type="similarity">
    <text evidence="2 12">Belongs to the small Tim family.</text>
</comment>
<keyword evidence="6" id="KW-0862">Zinc</keyword>
<keyword evidence="10 12" id="KW-1015">Disulfide bond</keyword>
<reference evidence="16" key="3">
    <citation type="submission" date="2025-04" db="UniProtKB">
        <authorList>
            <consortium name="RefSeq"/>
        </authorList>
    </citation>
    <scope>IDENTIFICATION</scope>
    <source>
        <strain evidence="16">CBS 781.70</strain>
    </source>
</reference>
<evidence type="ECO:0000256" key="10">
    <source>
        <dbReference type="ARBA" id="ARBA00023157"/>
    </source>
</evidence>
<evidence type="ECO:0000259" key="13">
    <source>
        <dbReference type="Pfam" id="PF02953"/>
    </source>
</evidence>
<reference evidence="14 16" key="1">
    <citation type="submission" date="2020-01" db="EMBL/GenBank/DDBJ databases">
        <authorList>
            <consortium name="DOE Joint Genome Institute"/>
            <person name="Haridas S."/>
            <person name="Albert R."/>
            <person name="Binder M."/>
            <person name="Bloem J."/>
            <person name="Labutti K."/>
            <person name="Salamov A."/>
            <person name="Andreopoulos B."/>
            <person name="Baker S.E."/>
            <person name="Barry K."/>
            <person name="Bills G."/>
            <person name="Bluhm B.H."/>
            <person name="Cannon C."/>
            <person name="Castanera R."/>
            <person name="Culley D.E."/>
            <person name="Daum C."/>
            <person name="Ezra D."/>
            <person name="Gonzalez J.B."/>
            <person name="Henrissat B."/>
            <person name="Kuo A."/>
            <person name="Liang C."/>
            <person name="Lipzen A."/>
            <person name="Lutzoni F."/>
            <person name="Magnuson J."/>
            <person name="Mondo S."/>
            <person name="Nolan M."/>
            <person name="Ohm R."/>
            <person name="Pangilinan J."/>
            <person name="Park H.-J."/>
            <person name="Ramirez L."/>
            <person name="Alfaro M."/>
            <person name="Sun H."/>
            <person name="Tritt A."/>
            <person name="Yoshinaga Y."/>
            <person name="Zwiers L.-H."/>
            <person name="Turgeon B.G."/>
            <person name="Goodwin S.B."/>
            <person name="Spatafora J.W."/>
            <person name="Crous P.W."/>
            <person name="Grigoriev I.V."/>
        </authorList>
    </citation>
    <scope>NUCLEOTIDE SEQUENCE</scope>
    <source>
        <strain evidence="14 16">CBS 781.70</strain>
    </source>
</reference>
<dbReference type="AlphaFoldDB" id="A0A6G1G2W2"/>
<gene>
    <name evidence="14 16" type="ORF">P152DRAFT_458756</name>
</gene>